<organism evidence="10 11">
    <name type="scientific">Aegilops tauschii subsp. strangulata</name>
    <name type="common">Goatgrass</name>
    <dbReference type="NCBI Taxonomy" id="200361"/>
    <lineage>
        <taxon>Eukaryota</taxon>
        <taxon>Viridiplantae</taxon>
        <taxon>Streptophyta</taxon>
        <taxon>Embryophyta</taxon>
        <taxon>Tracheophyta</taxon>
        <taxon>Spermatophyta</taxon>
        <taxon>Magnoliopsida</taxon>
        <taxon>Liliopsida</taxon>
        <taxon>Poales</taxon>
        <taxon>Poaceae</taxon>
        <taxon>BOP clade</taxon>
        <taxon>Pooideae</taxon>
        <taxon>Triticodae</taxon>
        <taxon>Triticeae</taxon>
        <taxon>Triticinae</taxon>
        <taxon>Aegilops</taxon>
    </lineage>
</organism>
<evidence type="ECO:0000256" key="6">
    <source>
        <dbReference type="ARBA" id="ARBA00022801"/>
    </source>
</evidence>
<evidence type="ECO:0000313" key="11">
    <source>
        <dbReference type="Proteomes" id="UP000015105"/>
    </source>
</evidence>
<dbReference type="PANTHER" id="PTHR22930">
    <property type="match status" value="1"/>
</dbReference>
<dbReference type="KEGG" id="ats:109769374"/>
<evidence type="ECO:0000256" key="5">
    <source>
        <dbReference type="ARBA" id="ARBA00022723"/>
    </source>
</evidence>
<dbReference type="InterPro" id="IPR027806">
    <property type="entry name" value="HARBI1_dom"/>
</dbReference>
<keyword evidence="7" id="KW-0539">Nucleus</keyword>
<comment type="cofactor">
    <cofactor evidence="1">
        <name>a divalent metal cation</name>
        <dbReference type="ChEBI" id="CHEBI:60240"/>
    </cofactor>
</comment>
<feature type="domain" description="DDE Tnp4" evidence="9">
    <location>
        <begin position="324"/>
        <end position="480"/>
    </location>
</feature>
<name>A0A453E725_AEGTS</name>
<accession>A0A453E725</accession>
<reference evidence="11" key="2">
    <citation type="journal article" date="2017" name="Nat. Plants">
        <title>The Aegilops tauschii genome reveals multiple impacts of transposons.</title>
        <authorList>
            <person name="Zhao G."/>
            <person name="Zou C."/>
            <person name="Li K."/>
            <person name="Wang K."/>
            <person name="Li T."/>
            <person name="Gao L."/>
            <person name="Zhang X."/>
            <person name="Wang H."/>
            <person name="Yang Z."/>
            <person name="Liu X."/>
            <person name="Jiang W."/>
            <person name="Mao L."/>
            <person name="Kong X."/>
            <person name="Jiao Y."/>
            <person name="Jia J."/>
        </authorList>
    </citation>
    <scope>NUCLEOTIDE SEQUENCE [LARGE SCALE GENOMIC DNA]</scope>
    <source>
        <strain evidence="11">cv. AL8/78</strain>
    </source>
</reference>
<dbReference type="GO" id="GO:0016787">
    <property type="term" value="F:hydrolase activity"/>
    <property type="evidence" value="ECO:0007669"/>
    <property type="project" value="UniProtKB-KW"/>
</dbReference>
<dbReference type="GO" id="GO:0046872">
    <property type="term" value="F:metal ion binding"/>
    <property type="evidence" value="ECO:0007669"/>
    <property type="project" value="UniProtKB-KW"/>
</dbReference>
<keyword evidence="4" id="KW-0540">Nuclease</keyword>
<evidence type="ECO:0000313" key="10">
    <source>
        <dbReference type="EnsemblPlants" id="AET3Gv20241500.1"/>
    </source>
</evidence>
<evidence type="ECO:0000256" key="3">
    <source>
        <dbReference type="ARBA" id="ARBA00006958"/>
    </source>
</evidence>
<feature type="region of interest" description="Disordered" evidence="8">
    <location>
        <begin position="38"/>
        <end position="61"/>
    </location>
</feature>
<proteinExistence type="inferred from homology"/>
<reference evidence="10" key="3">
    <citation type="journal article" date="2017" name="Nature">
        <title>Genome sequence of the progenitor of the wheat D genome Aegilops tauschii.</title>
        <authorList>
            <person name="Luo M.C."/>
            <person name="Gu Y.Q."/>
            <person name="Puiu D."/>
            <person name="Wang H."/>
            <person name="Twardziok S.O."/>
            <person name="Deal K.R."/>
            <person name="Huo N."/>
            <person name="Zhu T."/>
            <person name="Wang L."/>
            <person name="Wang Y."/>
            <person name="McGuire P.E."/>
            <person name="Liu S."/>
            <person name="Long H."/>
            <person name="Ramasamy R.K."/>
            <person name="Rodriguez J.C."/>
            <person name="Van S.L."/>
            <person name="Yuan L."/>
            <person name="Wang Z."/>
            <person name="Xia Z."/>
            <person name="Xiao L."/>
            <person name="Anderson O.D."/>
            <person name="Ouyang S."/>
            <person name="Liang Y."/>
            <person name="Zimin A.V."/>
            <person name="Pertea G."/>
            <person name="Qi P."/>
            <person name="Bennetzen J.L."/>
            <person name="Dai X."/>
            <person name="Dawson M.W."/>
            <person name="Muller H.G."/>
            <person name="Kugler K."/>
            <person name="Rivarola-Duarte L."/>
            <person name="Spannagl M."/>
            <person name="Mayer K.F.X."/>
            <person name="Lu F.H."/>
            <person name="Bevan M.W."/>
            <person name="Leroy P."/>
            <person name="Li P."/>
            <person name="You F.M."/>
            <person name="Sun Q."/>
            <person name="Liu Z."/>
            <person name="Lyons E."/>
            <person name="Wicker T."/>
            <person name="Salzberg S.L."/>
            <person name="Devos K.M."/>
            <person name="Dvorak J."/>
        </authorList>
    </citation>
    <scope>NUCLEOTIDE SEQUENCE [LARGE SCALE GENOMIC DNA]</scope>
    <source>
        <strain evidence="10">cv. AL8/78</strain>
    </source>
</reference>
<evidence type="ECO:0000256" key="7">
    <source>
        <dbReference type="ARBA" id="ARBA00023242"/>
    </source>
</evidence>
<protein>
    <recommendedName>
        <fullName evidence="9">DDE Tnp4 domain-containing protein</fullName>
    </recommendedName>
</protein>
<keyword evidence="6" id="KW-0378">Hydrolase</keyword>
<dbReference type="Pfam" id="PF13359">
    <property type="entry name" value="DDE_Tnp_4"/>
    <property type="match status" value="1"/>
</dbReference>
<reference evidence="10" key="4">
    <citation type="submission" date="2019-03" db="UniProtKB">
        <authorList>
            <consortium name="EnsemblPlants"/>
        </authorList>
    </citation>
    <scope>IDENTIFICATION</scope>
</reference>
<dbReference type="OrthoDB" id="2668416at2759"/>
<evidence type="ECO:0000259" key="9">
    <source>
        <dbReference type="Pfam" id="PF13359"/>
    </source>
</evidence>
<sequence>MMRNQPYVGSHHYSTQTMADGGDLSYLDYYFEQDAVSESAPAPVNPQGSKKRGASEMEVEAPQGQGVVNLWNEMGAREPGFKRQNSLWESMDTSGGLALHVVESSVGFGVPHVQGMVNLGAEWMGGVPSVSGARGSKRQRSPSGSMETASGVDSNEDGGSEIVDEYVVLATVTREKGVGGGGRRLWKKDRHSAWWDTVSSSGYPAADFRHHFRMSPYTFQVLCEQLAAAVRKEDTALRAAIPVQKRVAVCVWRLATGEPLRKVADRFAIGVSTCHKLVLDVCAAIQATVVPNVIQWPDAATMATNAAKFEALSGIPGIIGAVHTTHVAIIAPKHHVINYLNPRATARKSKTCYNITLQASVDADGTFTDICVSPGAMADEQTLLLWSMNKPKLTEETLGQGMRVVGGAGYPLTDWMLVPYSHQNLTWTQHEFNQRLAKARAVAVTSFQRLKARWACLQRRTEVKVDDLSVMLGACCTLHNICEHSGEPFDLQLLHGVELDLDDDNHMVANDPVPSPAAAQMRDTIAHNMLHHATVAGAGSFY</sequence>
<dbReference type="Proteomes" id="UP000015105">
    <property type="component" value="Chromosome 3D"/>
</dbReference>
<feature type="compositionally biased region" description="Polar residues" evidence="8">
    <location>
        <begin position="141"/>
        <end position="153"/>
    </location>
</feature>
<comment type="similarity">
    <text evidence="3">Belongs to the HARBI1 family.</text>
</comment>
<dbReference type="AlphaFoldDB" id="A0A453E725"/>
<evidence type="ECO:0000256" key="1">
    <source>
        <dbReference type="ARBA" id="ARBA00001968"/>
    </source>
</evidence>
<dbReference type="EnsemblPlants" id="AET3Gv20241500.1">
    <property type="protein sequence ID" value="AET3Gv20241500.1"/>
    <property type="gene ID" value="AET3Gv20241500"/>
</dbReference>
<dbReference type="RefSeq" id="XP_020183713.1">
    <property type="nucleotide sequence ID" value="XM_020328124.3"/>
</dbReference>
<evidence type="ECO:0000256" key="4">
    <source>
        <dbReference type="ARBA" id="ARBA00022722"/>
    </source>
</evidence>
<dbReference type="OMA" id="HNICEHS"/>
<dbReference type="PANTHER" id="PTHR22930:SF270">
    <property type="entry name" value="OS01G0186900 PROTEIN"/>
    <property type="match status" value="1"/>
</dbReference>
<dbReference type="GO" id="GO:0005634">
    <property type="term" value="C:nucleus"/>
    <property type="evidence" value="ECO:0007669"/>
    <property type="project" value="UniProtKB-SubCell"/>
</dbReference>
<evidence type="ECO:0000256" key="8">
    <source>
        <dbReference type="SAM" id="MobiDB-lite"/>
    </source>
</evidence>
<feature type="region of interest" description="Disordered" evidence="8">
    <location>
        <begin position="130"/>
        <end position="158"/>
    </location>
</feature>
<dbReference type="GO" id="GO:0004518">
    <property type="term" value="F:nuclease activity"/>
    <property type="evidence" value="ECO:0007669"/>
    <property type="project" value="UniProtKB-KW"/>
</dbReference>
<dbReference type="InterPro" id="IPR045249">
    <property type="entry name" value="HARBI1-like"/>
</dbReference>
<keyword evidence="5" id="KW-0479">Metal-binding</keyword>
<reference evidence="11" key="1">
    <citation type="journal article" date="2014" name="Science">
        <title>Ancient hybridizations among the ancestral genomes of bread wheat.</title>
        <authorList>
            <consortium name="International Wheat Genome Sequencing Consortium,"/>
            <person name="Marcussen T."/>
            <person name="Sandve S.R."/>
            <person name="Heier L."/>
            <person name="Spannagl M."/>
            <person name="Pfeifer M."/>
            <person name="Jakobsen K.S."/>
            <person name="Wulff B.B."/>
            <person name="Steuernagel B."/>
            <person name="Mayer K.F."/>
            <person name="Olsen O.A."/>
        </authorList>
    </citation>
    <scope>NUCLEOTIDE SEQUENCE [LARGE SCALE GENOMIC DNA]</scope>
    <source>
        <strain evidence="11">cv. AL8/78</strain>
    </source>
</reference>
<keyword evidence="11" id="KW-1185">Reference proteome</keyword>
<reference evidence="10" key="5">
    <citation type="journal article" date="2021" name="G3 (Bethesda)">
        <title>Aegilops tauschii genome assembly Aet v5.0 features greater sequence contiguity and improved annotation.</title>
        <authorList>
            <person name="Wang L."/>
            <person name="Zhu T."/>
            <person name="Rodriguez J.C."/>
            <person name="Deal K.R."/>
            <person name="Dubcovsky J."/>
            <person name="McGuire P.E."/>
            <person name="Lux T."/>
            <person name="Spannagl M."/>
            <person name="Mayer K.F.X."/>
            <person name="Baldrich P."/>
            <person name="Meyers B.C."/>
            <person name="Huo N."/>
            <person name="Gu Y.Q."/>
            <person name="Zhou H."/>
            <person name="Devos K.M."/>
            <person name="Bennetzen J.L."/>
            <person name="Unver T."/>
            <person name="Budak H."/>
            <person name="Gulick P.J."/>
            <person name="Galiba G."/>
            <person name="Kalapos B."/>
            <person name="Nelson D.R."/>
            <person name="Li P."/>
            <person name="You F.M."/>
            <person name="Luo M.C."/>
            <person name="Dvorak J."/>
        </authorList>
    </citation>
    <scope>NUCLEOTIDE SEQUENCE [LARGE SCALE GENOMIC DNA]</scope>
    <source>
        <strain evidence="10">cv. AL8/78</strain>
    </source>
</reference>
<comment type="subcellular location">
    <subcellularLocation>
        <location evidence="2">Nucleus</location>
    </subcellularLocation>
</comment>
<dbReference type="STRING" id="200361.A0A453E725"/>
<dbReference type="Gramene" id="AET3Gv20241500.1">
    <property type="protein sequence ID" value="AET3Gv20241500.1"/>
    <property type="gene ID" value="AET3Gv20241500"/>
</dbReference>
<dbReference type="GeneID" id="109769374"/>
<evidence type="ECO:0000256" key="2">
    <source>
        <dbReference type="ARBA" id="ARBA00004123"/>
    </source>
</evidence>